<name>A0A6B0XYC4_9RHOB</name>
<sequence>MTVGQRIKISRHAYGLSLRDLEARINNRVTAQAISKYERDETMPSSGVLIVLADALDVPIDYLASDSDIRLESVEFRKKRLTSRKEEAQVEARILHLLERYLAVEEILGLPTVARDMPREAPWPVLHDPAEAELAALGMRAHWGLGLDPIPNLVDLLEERGIKVLAMGLPNVDGLTARVRREDRSVASVVVVNREDWGERQRFTLAHELGHMVLDPEPGVDEEKAAHRFAGAFLMPAETLRSEIGRHRKSIGWGELFELKRIFGVSVQALTYRCKDLRIFGAPVVRQLFNEFRRLGWRSPPYEEPEAMPGERPMRFERLCFRALSEGAVSEAKAAELLGHSVHELNRRMDEPPSLEAGLAGA</sequence>
<evidence type="ECO:0000259" key="2">
    <source>
        <dbReference type="PROSITE" id="PS50943"/>
    </source>
</evidence>
<gene>
    <name evidence="3" type="ORF">F4Y60_05565</name>
</gene>
<reference evidence="3" key="1">
    <citation type="submission" date="2019-09" db="EMBL/GenBank/DDBJ databases">
        <title>Characterisation of the sponge microbiome using genome-centric metagenomics.</title>
        <authorList>
            <person name="Engelberts J.P."/>
            <person name="Robbins S.J."/>
            <person name="De Goeij J.M."/>
            <person name="Aranda M."/>
            <person name="Bell S.C."/>
            <person name="Webster N.S."/>
        </authorList>
    </citation>
    <scope>NUCLEOTIDE SEQUENCE</scope>
    <source>
        <strain evidence="3">SB0664_bin_43</strain>
    </source>
</reference>
<dbReference type="PANTHER" id="PTHR43236">
    <property type="entry name" value="ANTITOXIN HIGA1"/>
    <property type="match status" value="1"/>
</dbReference>
<organism evidence="3">
    <name type="scientific">Boseongicola sp. SB0664_bin_43</name>
    <dbReference type="NCBI Taxonomy" id="2604844"/>
    <lineage>
        <taxon>Bacteria</taxon>
        <taxon>Pseudomonadati</taxon>
        <taxon>Pseudomonadota</taxon>
        <taxon>Alphaproteobacteria</taxon>
        <taxon>Rhodobacterales</taxon>
        <taxon>Paracoccaceae</taxon>
        <taxon>Boseongicola</taxon>
    </lineage>
</organism>
<comment type="caution">
    <text evidence="3">The sequence shown here is derived from an EMBL/GenBank/DDBJ whole genome shotgun (WGS) entry which is preliminary data.</text>
</comment>
<feature type="domain" description="HTH cro/C1-type" evidence="2">
    <location>
        <begin position="7"/>
        <end position="63"/>
    </location>
</feature>
<dbReference type="PANTHER" id="PTHR43236:SF1">
    <property type="entry name" value="BLL7220 PROTEIN"/>
    <property type="match status" value="1"/>
</dbReference>
<dbReference type="PROSITE" id="PS50943">
    <property type="entry name" value="HTH_CROC1"/>
    <property type="match status" value="1"/>
</dbReference>
<dbReference type="CDD" id="cd00093">
    <property type="entry name" value="HTH_XRE"/>
    <property type="match status" value="1"/>
</dbReference>
<dbReference type="InterPro" id="IPR052345">
    <property type="entry name" value="Rad_response_metalloprotease"/>
</dbReference>
<dbReference type="Gene3D" id="1.10.10.2910">
    <property type="match status" value="1"/>
</dbReference>
<dbReference type="Gene3D" id="1.10.260.40">
    <property type="entry name" value="lambda repressor-like DNA-binding domains"/>
    <property type="match status" value="1"/>
</dbReference>
<dbReference type="Pfam" id="PF01381">
    <property type="entry name" value="HTH_3"/>
    <property type="match status" value="1"/>
</dbReference>
<dbReference type="SUPFAM" id="SSF47413">
    <property type="entry name" value="lambda repressor-like DNA-binding domains"/>
    <property type="match status" value="1"/>
</dbReference>
<dbReference type="EMBL" id="VXRY01000225">
    <property type="protein sequence ID" value="MXY33548.1"/>
    <property type="molecule type" value="Genomic_DNA"/>
</dbReference>
<protein>
    <submittedName>
        <fullName evidence="3">ImmA/IrrE family metallo-endopeptidase</fullName>
    </submittedName>
</protein>
<evidence type="ECO:0000313" key="3">
    <source>
        <dbReference type="EMBL" id="MXY33548.1"/>
    </source>
</evidence>
<dbReference type="SMART" id="SM00530">
    <property type="entry name" value="HTH_XRE"/>
    <property type="match status" value="1"/>
</dbReference>
<accession>A0A6B0XYC4</accession>
<comment type="similarity">
    <text evidence="1">Belongs to the short-chain fatty acyl-CoA assimilation regulator (ScfR) family.</text>
</comment>
<dbReference type="InterPro" id="IPR010359">
    <property type="entry name" value="IrrE_HExxH"/>
</dbReference>
<dbReference type="GO" id="GO:0003677">
    <property type="term" value="F:DNA binding"/>
    <property type="evidence" value="ECO:0007669"/>
    <property type="project" value="InterPro"/>
</dbReference>
<dbReference type="InterPro" id="IPR001387">
    <property type="entry name" value="Cro/C1-type_HTH"/>
</dbReference>
<dbReference type="InterPro" id="IPR010982">
    <property type="entry name" value="Lambda_DNA-bd_dom_sf"/>
</dbReference>
<evidence type="ECO:0000256" key="1">
    <source>
        <dbReference type="ARBA" id="ARBA00007227"/>
    </source>
</evidence>
<dbReference type="Pfam" id="PF06114">
    <property type="entry name" value="Peptidase_M78"/>
    <property type="match status" value="1"/>
</dbReference>
<proteinExistence type="inferred from homology"/>
<dbReference type="AlphaFoldDB" id="A0A6B0XYC4"/>